<feature type="transmembrane region" description="Helical" evidence="7">
    <location>
        <begin position="527"/>
        <end position="546"/>
    </location>
</feature>
<dbReference type="Proteomes" id="UP000549695">
    <property type="component" value="Unassembled WGS sequence"/>
</dbReference>
<dbReference type="EMBL" id="JACCCZ010000001">
    <property type="protein sequence ID" value="NYG01053.1"/>
    <property type="molecule type" value="Genomic_DNA"/>
</dbReference>
<reference evidence="9 10" key="1">
    <citation type="submission" date="2020-07" db="EMBL/GenBank/DDBJ databases">
        <title>Sequencing the genomes of 1000 actinobacteria strains.</title>
        <authorList>
            <person name="Klenk H.-P."/>
        </authorList>
    </citation>
    <scope>NUCLEOTIDE SEQUENCE [LARGE SCALE GENOMIC DNA]</scope>
    <source>
        <strain evidence="9 10">DSM 44749</strain>
    </source>
</reference>
<feature type="transmembrane region" description="Helical" evidence="7">
    <location>
        <begin position="86"/>
        <end position="109"/>
    </location>
</feature>
<keyword evidence="10" id="KW-1185">Reference proteome</keyword>
<dbReference type="InterPro" id="IPR004477">
    <property type="entry name" value="ComEC_N"/>
</dbReference>
<evidence type="ECO:0000256" key="5">
    <source>
        <dbReference type="ARBA" id="ARBA00023136"/>
    </source>
</evidence>
<evidence type="ECO:0000256" key="1">
    <source>
        <dbReference type="ARBA" id="ARBA00004651"/>
    </source>
</evidence>
<feature type="transmembrane region" description="Helical" evidence="7">
    <location>
        <begin position="56"/>
        <end position="74"/>
    </location>
</feature>
<dbReference type="InterPro" id="IPR001279">
    <property type="entry name" value="Metallo-B-lactamas"/>
</dbReference>
<protein>
    <submittedName>
        <fullName evidence="9">DNA internalization-related competence protein ComEC/Rec2/DNA polymerase III delta subunit</fullName>
    </submittedName>
</protein>
<dbReference type="Gene3D" id="3.60.15.10">
    <property type="entry name" value="Ribonuclease Z/Hydroxyacylglutathione hydrolase-like"/>
    <property type="match status" value="1"/>
</dbReference>
<feature type="transmembrane region" description="Helical" evidence="7">
    <location>
        <begin position="410"/>
        <end position="428"/>
    </location>
</feature>
<evidence type="ECO:0000256" key="3">
    <source>
        <dbReference type="ARBA" id="ARBA00022692"/>
    </source>
</evidence>
<evidence type="ECO:0000256" key="4">
    <source>
        <dbReference type="ARBA" id="ARBA00022989"/>
    </source>
</evidence>
<keyword evidence="4 7" id="KW-1133">Transmembrane helix</keyword>
<evidence type="ECO:0000313" key="10">
    <source>
        <dbReference type="Proteomes" id="UP000549695"/>
    </source>
</evidence>
<dbReference type="NCBIfam" id="TIGR00360">
    <property type="entry name" value="ComEC_N-term"/>
    <property type="match status" value="1"/>
</dbReference>
<dbReference type="GO" id="GO:0006260">
    <property type="term" value="P:DNA replication"/>
    <property type="evidence" value="ECO:0007669"/>
    <property type="project" value="InterPro"/>
</dbReference>
<keyword evidence="2" id="KW-1003">Cell membrane</keyword>
<name>A0A852VW47_PSEA5</name>
<keyword evidence="5 7" id="KW-0472">Membrane</keyword>
<feature type="region of interest" description="Disordered" evidence="6">
    <location>
        <begin position="1308"/>
        <end position="1332"/>
    </location>
</feature>
<dbReference type="NCBIfam" id="TIGR01128">
    <property type="entry name" value="holA"/>
    <property type="match status" value="1"/>
</dbReference>
<dbReference type="Pfam" id="PF03772">
    <property type="entry name" value="Competence"/>
    <property type="match status" value="1"/>
</dbReference>
<feature type="region of interest" description="Disordered" evidence="6">
    <location>
        <begin position="1079"/>
        <end position="1120"/>
    </location>
</feature>
<dbReference type="PANTHER" id="PTHR30619">
    <property type="entry name" value="DNA INTERNALIZATION/COMPETENCE PROTEIN COMEC/REC2"/>
    <property type="match status" value="1"/>
</dbReference>
<sequence>MTRAGARRADAVHGELDDELDEPAERPAPPDLRLVPAALATWAAVLAGQLGGTTGGITAAVLAALALPVALLRARTSARAAAPSSIVLAAAGCALVAAVLVTVHAAALASHPLRAPADRGAAAEVRVRLTDDPRLLRSTTGGGDESGAARAMALVPTELVTATVGGDRATTGGKLLLLAPAASWTGLLPGQEVSAAGLLMPAQRPDLTIAVLKVRGAPQDVTAPPWWQTGAGALRDGLRDAAVSALPEAPAGLLPGLAIGDTRAQLAETEQDFRTAGLAHLTAVSGANVAIITGAVLLLLRLFRTDPRIAAAAAMLALVGFVVLARPSPSVLRAAVMGGVVLIAFAAGRARSAVPALAVAVLGLLLAAPDLAVDAGFVLSVVATGALVLLGPGWTAALRRRGLPSGPAEALVVPVAAALATAPVIAGLNGGVGLVTVVANLLAAPAVAPATVLGVLGAVLSAVSPAAAWCCAWLAGPFVWWLVVVGDRAAAVPGATVPWPAGAGGALLLTGVLVVLLAMGRVPRLRALLLALLVGLLVVLVPTRFAPPGWPPAGWRMVACDVGQGDALVLATGTPGHAVLVDTGPTDDAVDTCLDRLGVRVLELVVITHFHADHDGGLAGALRGRAAGGIAVGPVREPASGLRDITRRAEEAGAPVVGLARGMALGWPELRLQVLGPVHPPLTVDGSDGTAVNDISLLLRATTPAATILLTGDAELVAQDDLLDSGADLRADVLKMPHHGSRKVVPRLITAVAPRAAVISVGNGNSYRHPNAELVDRLAGAGIVVARTDRSGDLALTGDDPAGLTVVARGDPRPAPGRRGRSAPVRQRLADRGGRRRHGRRRADLAGDGVEGLEAVSGDHEDGLGVGVECPGLEQLPGGRDGDPARGLGEHALGAGQEPDAGDDLLVGHVPHRAAGAAHRVEDVRTVGRVPDRQRARDGVRLLRLDHVVAGLEGPRDRRAAGGLGAEHGVRGGLDQTQGAELGEPLVDLGELGAGRHRDHDLLREPPAELLGDLVAQGLRALGVVRPDVDVHERPVLVLGGQLGGEPVDVVVVAVDGEQGAAVDGGGDDLRLLQRGRDQHDRVPAGTGGRGGDGVGQVARRGAAQHREAELTGGGERDGDDAVLERVRRVARVVLDPDLADAERAGQVVGLDQPGQAGLGVRMLLDGRRDRQQVLVAPDRLRPGLDGGAGDRRELVGDLEGAETARARELRGERDLVAALAARESARGAEVVGGGGFGRSSESHEISSSVPPDVAGRNWHRVRRRPRHAECAGLGGSSCDAGCRGFNGPFPLPLWMSHMRLWCSGRRAPESTTTVRERDTPPPGDVLRSGRDSPVVGGVGHHGGVSSTSEPGPLQLVVGDEEFLAERAVSDLVRRARQRDPETELRRFRTSEVAPGELAGHLSPSLFAEGRVIVLTHGQDANKDMTAAIADYVKDPADGIVLVVQHAGGAKGKAVLDLMRKAGAHTVTCNRITRADERSDFVRDEVRRHGGTITPGALAVLVEAVGSDLRELAAAAGQLVADTGGAVDEAGVRRYHRGRAESSGFAVADAAVAGDRRAAMEALRWALVLGVPHVLIADALADSVRTLAKVGSAGRGDPNRLAGELGMPPWKIRKAQQTVRQWRPEQLAVAIAATARVNADVKGVAADAGYALERAVLAVVSARTPR</sequence>
<feature type="transmembrane region" description="Helical" evidence="7">
    <location>
        <begin position="354"/>
        <end position="371"/>
    </location>
</feature>
<dbReference type="InterPro" id="IPR035681">
    <property type="entry name" value="ComA-like_MBL"/>
</dbReference>
<feature type="transmembrane region" description="Helical" evidence="7">
    <location>
        <begin position="278"/>
        <end position="300"/>
    </location>
</feature>
<dbReference type="Gene3D" id="3.40.50.300">
    <property type="entry name" value="P-loop containing nucleotide triphosphate hydrolases"/>
    <property type="match status" value="1"/>
</dbReference>
<accession>A0A852VW47</accession>
<dbReference type="SUPFAM" id="SSF48019">
    <property type="entry name" value="post-AAA+ oligomerization domain-like"/>
    <property type="match status" value="1"/>
</dbReference>
<comment type="caution">
    <text evidence="9">The sequence shown here is derived from an EMBL/GenBank/DDBJ whole genome shotgun (WGS) entry which is preliminary data.</text>
</comment>
<dbReference type="GO" id="GO:0003677">
    <property type="term" value="F:DNA binding"/>
    <property type="evidence" value="ECO:0007669"/>
    <property type="project" value="InterPro"/>
</dbReference>
<evidence type="ECO:0000313" key="9">
    <source>
        <dbReference type="EMBL" id="NYG01053.1"/>
    </source>
</evidence>
<keyword evidence="3 7" id="KW-0812">Transmembrane</keyword>
<dbReference type="CDD" id="cd07731">
    <property type="entry name" value="ComA-like_MBL-fold"/>
    <property type="match status" value="1"/>
</dbReference>
<dbReference type="InterPro" id="IPR005790">
    <property type="entry name" value="DNA_polIII_delta"/>
</dbReference>
<dbReference type="Gene3D" id="1.20.272.10">
    <property type="match status" value="1"/>
</dbReference>
<dbReference type="GO" id="GO:0005886">
    <property type="term" value="C:plasma membrane"/>
    <property type="evidence" value="ECO:0007669"/>
    <property type="project" value="UniProtKB-SubCell"/>
</dbReference>
<feature type="domain" description="Metallo-beta-lactamase" evidence="8">
    <location>
        <begin position="564"/>
        <end position="763"/>
    </location>
</feature>
<proteinExistence type="predicted"/>
<dbReference type="Pfam" id="PF21694">
    <property type="entry name" value="DNA_pol3_delta_C"/>
    <property type="match status" value="1"/>
</dbReference>
<organism evidence="9 10">
    <name type="scientific">Pseudonocardia alni</name>
    <name type="common">Amycolata alni</name>
    <dbReference type="NCBI Taxonomy" id="33907"/>
    <lineage>
        <taxon>Bacteria</taxon>
        <taxon>Bacillati</taxon>
        <taxon>Actinomycetota</taxon>
        <taxon>Actinomycetes</taxon>
        <taxon>Pseudonocardiales</taxon>
        <taxon>Pseudonocardiaceae</taxon>
        <taxon>Pseudonocardia</taxon>
    </lineage>
</organism>
<dbReference type="InterPro" id="IPR036866">
    <property type="entry name" value="RibonucZ/Hydroxyglut_hydro"/>
</dbReference>
<evidence type="ECO:0000256" key="7">
    <source>
        <dbReference type="SAM" id="Phobius"/>
    </source>
</evidence>
<gene>
    <name evidence="9" type="ORF">HDA37_001338</name>
</gene>
<feature type="region of interest" description="Disordered" evidence="6">
    <location>
        <begin position="1"/>
        <end position="29"/>
    </location>
</feature>
<dbReference type="InterPro" id="IPR052159">
    <property type="entry name" value="Competence_DNA_uptake"/>
</dbReference>
<dbReference type="Pfam" id="PF00753">
    <property type="entry name" value="Lactamase_B"/>
    <property type="match status" value="1"/>
</dbReference>
<dbReference type="SUPFAM" id="SSF56281">
    <property type="entry name" value="Metallo-hydrolase/oxidoreductase"/>
    <property type="match status" value="1"/>
</dbReference>
<comment type="subcellular location">
    <subcellularLocation>
        <location evidence="1">Cell membrane</location>
        <topology evidence="1">Multi-pass membrane protein</topology>
    </subcellularLocation>
</comment>
<feature type="transmembrane region" description="Helical" evidence="7">
    <location>
        <begin position="434"/>
        <end position="459"/>
    </location>
</feature>
<dbReference type="InterPro" id="IPR048466">
    <property type="entry name" value="DNA_pol3_delta-like_C"/>
</dbReference>
<feature type="region of interest" description="Disordered" evidence="6">
    <location>
        <begin position="796"/>
        <end position="897"/>
    </location>
</feature>
<feature type="transmembrane region" description="Helical" evidence="7">
    <location>
        <begin position="497"/>
        <end position="520"/>
    </location>
</feature>
<dbReference type="InterPro" id="IPR008921">
    <property type="entry name" value="DNA_pol3_clamp-load_cplx_C"/>
</dbReference>
<dbReference type="InterPro" id="IPR027417">
    <property type="entry name" value="P-loop_NTPase"/>
</dbReference>
<feature type="compositionally biased region" description="Gly residues" evidence="6">
    <location>
        <begin position="1086"/>
        <end position="1095"/>
    </location>
</feature>
<evidence type="ECO:0000259" key="8">
    <source>
        <dbReference type="SMART" id="SM00849"/>
    </source>
</evidence>
<feature type="transmembrane region" description="Helical" evidence="7">
    <location>
        <begin position="466"/>
        <end position="485"/>
    </location>
</feature>
<feature type="transmembrane region" description="Helical" evidence="7">
    <location>
        <begin position="331"/>
        <end position="347"/>
    </location>
</feature>
<feature type="transmembrane region" description="Helical" evidence="7">
    <location>
        <begin position="307"/>
        <end position="325"/>
    </location>
</feature>
<feature type="transmembrane region" description="Helical" evidence="7">
    <location>
        <begin position="377"/>
        <end position="398"/>
    </location>
</feature>
<dbReference type="PANTHER" id="PTHR30619:SF1">
    <property type="entry name" value="RECOMBINATION PROTEIN 2"/>
    <property type="match status" value="1"/>
</dbReference>
<dbReference type="SMART" id="SM00849">
    <property type="entry name" value="Lactamase_B"/>
    <property type="match status" value="1"/>
</dbReference>
<evidence type="ECO:0000256" key="6">
    <source>
        <dbReference type="SAM" id="MobiDB-lite"/>
    </source>
</evidence>
<feature type="region of interest" description="Disordered" evidence="6">
    <location>
        <begin position="1230"/>
        <end position="1255"/>
    </location>
</feature>
<evidence type="ECO:0000256" key="2">
    <source>
        <dbReference type="ARBA" id="ARBA00022475"/>
    </source>
</evidence>